<protein>
    <submittedName>
        <fullName evidence="1">Uncharacterized protein</fullName>
    </submittedName>
</protein>
<sequence length="91" mass="10009">MKVVPYLLVLMFLISIIPVNAAPIYPNGVYNTSINVSFSGDYNSTWKTEIMAAANTWGYYSQINARKLSFSNSSTYNQSVGISFNKGSLPA</sequence>
<keyword evidence="2" id="KW-1185">Reference proteome</keyword>
<evidence type="ECO:0000313" key="2">
    <source>
        <dbReference type="Proteomes" id="UP001304970"/>
    </source>
</evidence>
<organism evidence="1 2">
    <name type="scientific">Methanolapillus ohkumae</name>
    <dbReference type="NCBI Taxonomy" id="3028298"/>
    <lineage>
        <taxon>Archaea</taxon>
        <taxon>Methanobacteriati</taxon>
        <taxon>Methanobacteriota</taxon>
        <taxon>Stenosarchaea group</taxon>
        <taxon>Methanomicrobia</taxon>
        <taxon>Methanosarcinales</taxon>
        <taxon>Methanosarcinaceae</taxon>
        <taxon>Methanolapillus</taxon>
    </lineage>
</organism>
<name>A0AA96V6N8_9EURY</name>
<reference evidence="1 2" key="1">
    <citation type="submission" date="2023-07" db="EMBL/GenBank/DDBJ databases">
        <title>Closed genome sequence of Methanosarcinaceae archaeon Am2.</title>
        <authorList>
            <person name="Poehlein A."/>
            <person name="Protasov E."/>
            <person name="Platt K."/>
            <person name="Reeh H."/>
            <person name="Daniel R."/>
            <person name="Brune A."/>
        </authorList>
    </citation>
    <scope>NUCLEOTIDE SEQUENCE [LARGE SCALE GENOMIC DNA]</scope>
    <source>
        <strain evidence="1 2">Am2</strain>
    </source>
</reference>
<dbReference type="AlphaFoldDB" id="A0AA96V6N8"/>
<accession>A0AA96V6N8</accession>
<dbReference type="Proteomes" id="UP001304970">
    <property type="component" value="Chromosome"/>
</dbReference>
<dbReference type="GeneID" id="89228880"/>
<dbReference type="EMBL" id="CP131061">
    <property type="protein sequence ID" value="WNY27654.1"/>
    <property type="molecule type" value="Genomic_DNA"/>
</dbReference>
<proteinExistence type="predicted"/>
<evidence type="ECO:0000313" key="1">
    <source>
        <dbReference type="EMBL" id="WNY27654.1"/>
    </source>
</evidence>
<gene>
    <name evidence="1" type="ORF">MsAm2_14570</name>
</gene>
<dbReference type="RefSeq" id="WP_338097613.1">
    <property type="nucleotide sequence ID" value="NZ_CP131061.1"/>
</dbReference>